<evidence type="ECO:0000256" key="7">
    <source>
        <dbReference type="ARBA" id="ARBA00023306"/>
    </source>
</evidence>
<keyword evidence="7" id="KW-0131">Cell cycle</keyword>
<comment type="similarity">
    <text evidence="2">Belongs to the NUF2 family.</text>
</comment>
<feature type="compositionally biased region" description="Polar residues" evidence="10">
    <location>
        <begin position="23"/>
        <end position="35"/>
    </location>
</feature>
<dbReference type="GO" id="GO:0031262">
    <property type="term" value="C:Ndc80 complex"/>
    <property type="evidence" value="ECO:0007669"/>
    <property type="project" value="InterPro"/>
</dbReference>
<organism evidence="12 13">
    <name type="scientific">Cystoisospora suis</name>
    <dbReference type="NCBI Taxonomy" id="483139"/>
    <lineage>
        <taxon>Eukaryota</taxon>
        <taxon>Sar</taxon>
        <taxon>Alveolata</taxon>
        <taxon>Apicomplexa</taxon>
        <taxon>Conoidasida</taxon>
        <taxon>Coccidia</taxon>
        <taxon>Eucoccidiorida</taxon>
        <taxon>Eimeriorina</taxon>
        <taxon>Sarcocystidae</taxon>
        <taxon>Cystoisospora</taxon>
    </lineage>
</organism>
<dbReference type="PANTHER" id="PTHR18947:SF28">
    <property type="entry name" value="GIRDIN, ISOFORM A"/>
    <property type="match status" value="1"/>
</dbReference>
<dbReference type="EMBL" id="MIGC01000049">
    <property type="protein sequence ID" value="PHJ26019.1"/>
    <property type="molecule type" value="Genomic_DNA"/>
</dbReference>
<feature type="compositionally biased region" description="Polar residues" evidence="10">
    <location>
        <begin position="600"/>
        <end position="628"/>
    </location>
</feature>
<keyword evidence="3" id="KW-0158">Chromosome</keyword>
<dbReference type="InterPro" id="IPR038275">
    <property type="entry name" value="Nuf2_N_sf"/>
</dbReference>
<keyword evidence="4" id="KW-0132">Cell division</keyword>
<evidence type="ECO:0000256" key="8">
    <source>
        <dbReference type="ARBA" id="ARBA00023328"/>
    </source>
</evidence>
<proteinExistence type="inferred from homology"/>
<evidence type="ECO:0000256" key="10">
    <source>
        <dbReference type="SAM" id="MobiDB-lite"/>
    </source>
</evidence>
<feature type="compositionally biased region" description="Low complexity" evidence="10">
    <location>
        <begin position="1"/>
        <end position="15"/>
    </location>
</feature>
<evidence type="ECO:0000313" key="12">
    <source>
        <dbReference type="EMBL" id="PHJ26019.1"/>
    </source>
</evidence>
<dbReference type="GO" id="GO:0005815">
    <property type="term" value="C:microtubule organizing center"/>
    <property type="evidence" value="ECO:0007669"/>
    <property type="project" value="TreeGrafter"/>
</dbReference>
<keyword evidence="5" id="KW-0498">Mitosis</keyword>
<keyword evidence="13" id="KW-1185">Reference proteome</keyword>
<evidence type="ECO:0000313" key="13">
    <source>
        <dbReference type="Proteomes" id="UP000221165"/>
    </source>
</evidence>
<name>A0A2C6LF67_9APIC</name>
<evidence type="ECO:0000256" key="6">
    <source>
        <dbReference type="ARBA" id="ARBA00023054"/>
    </source>
</evidence>
<evidence type="ECO:0000256" key="9">
    <source>
        <dbReference type="SAM" id="Coils"/>
    </source>
</evidence>
<gene>
    <name evidence="12" type="ORF">CSUI_000124</name>
</gene>
<dbReference type="Gene3D" id="1.10.418.60">
    <property type="entry name" value="Ncd80 complex, Nuf2 subunit"/>
    <property type="match status" value="1"/>
</dbReference>
<evidence type="ECO:0000256" key="1">
    <source>
        <dbReference type="ARBA" id="ARBA00004584"/>
    </source>
</evidence>
<feature type="compositionally biased region" description="Low complexity" evidence="10">
    <location>
        <begin position="36"/>
        <end position="49"/>
    </location>
</feature>
<dbReference type="Proteomes" id="UP000221165">
    <property type="component" value="Unassembled WGS sequence"/>
</dbReference>
<feature type="region of interest" description="Disordered" evidence="10">
    <location>
        <begin position="576"/>
        <end position="690"/>
    </location>
</feature>
<accession>A0A2C6LF67</accession>
<protein>
    <submittedName>
        <fullName evidence="12">Nuf2</fullName>
    </submittedName>
</protein>
<dbReference type="GO" id="GO:0031122">
    <property type="term" value="P:cytoplasmic microtubule organization"/>
    <property type="evidence" value="ECO:0007669"/>
    <property type="project" value="TreeGrafter"/>
</dbReference>
<evidence type="ECO:0000259" key="11">
    <source>
        <dbReference type="Pfam" id="PF03800"/>
    </source>
</evidence>
<feature type="compositionally biased region" description="Basic and acidic residues" evidence="10">
    <location>
        <begin position="589"/>
        <end position="598"/>
    </location>
</feature>
<keyword evidence="8" id="KW-0137">Centromere</keyword>
<dbReference type="Pfam" id="PF03800">
    <property type="entry name" value="Nuf2"/>
    <property type="match status" value="1"/>
</dbReference>
<dbReference type="PANTHER" id="PTHR18947">
    <property type="entry name" value="HOOK PROTEINS"/>
    <property type="match status" value="1"/>
</dbReference>
<dbReference type="GeneID" id="94423569"/>
<dbReference type="GO" id="GO:0030705">
    <property type="term" value="P:cytoskeleton-dependent intracellular transport"/>
    <property type="evidence" value="ECO:0007669"/>
    <property type="project" value="TreeGrafter"/>
</dbReference>
<dbReference type="GO" id="GO:0005737">
    <property type="term" value="C:cytoplasm"/>
    <property type="evidence" value="ECO:0007669"/>
    <property type="project" value="TreeGrafter"/>
</dbReference>
<evidence type="ECO:0000256" key="5">
    <source>
        <dbReference type="ARBA" id="ARBA00022776"/>
    </source>
</evidence>
<dbReference type="GO" id="GO:0008017">
    <property type="term" value="F:microtubule binding"/>
    <property type="evidence" value="ECO:0007669"/>
    <property type="project" value="TreeGrafter"/>
</dbReference>
<feature type="compositionally biased region" description="Low complexity" evidence="10">
    <location>
        <begin position="67"/>
        <end position="78"/>
    </location>
</feature>
<feature type="coiled-coil region" evidence="9">
    <location>
        <begin position="253"/>
        <end position="396"/>
    </location>
</feature>
<feature type="region of interest" description="Disordered" evidence="10">
    <location>
        <begin position="1"/>
        <end position="78"/>
    </location>
</feature>
<dbReference type="OrthoDB" id="8194677at2759"/>
<dbReference type="RefSeq" id="XP_067927665.1">
    <property type="nucleotide sequence ID" value="XM_068060358.1"/>
</dbReference>
<dbReference type="VEuPathDB" id="ToxoDB:CSUI_000124"/>
<dbReference type="GO" id="GO:0051301">
    <property type="term" value="P:cell division"/>
    <property type="evidence" value="ECO:0007669"/>
    <property type="project" value="UniProtKB-KW"/>
</dbReference>
<sequence>MSSSLYGGPRSSSASPVAYGDVTHQTMTSNSLNSHATSTSPPSFSSFASLQFPAQKPSPVPPGGTGLPPSSSSPFSLPASHTSSGFFSNAQAASGAGAGTNASFFLPSTSQGGGGRLSLDEIKREFAKYKLECPDSMWKDPQTEQVQGLYSFAIEMIFGLTVNDVRIEEVTGDVRSCLPSIDSLQFLSQDGKLHAKAIGNLRFFRLCQRLNRVLGLPEFSRETFASPTPGGVLRMASAFCSFLRVREGLMKSFESQLQQREVLQQNLQQLSGNLQMVEQELVRFRAERQSQEATVKQQKEQREELEGEIRDRHTELGRLVDEFKEKKTLYGRLELEVEDLRLELMNLRQEKSDLHDQIVHSPEKLMERRDELRQQQKRLEEQLQNLERVAGRHQQLLQSLCKALKKAKKALNLVNEHRNQILGPHAAFRSEMRTREKLHKEVSENRQRLNQRVQQLQNQRRELAKQLEELQDRCDAEEREMRRQLTETRKEAEELKLALAAQQEDTTSLLSQAKDIEKLLHEQRERQDALVRAIDEQTEKLYAGFQTYISQVEFLRGQMPLSLDLSQSASFLVDRHPEKSHGLGSQDTSPEKSLERHSQTRQSSFLDENESLNSNRPAHTLGQASGSPCSPRREDVSGVSFSPAKDRAKNEGGGLSIVDLQEEEEGSAEPVEGETQVTETDGERGSSGGG</sequence>
<evidence type="ECO:0000256" key="4">
    <source>
        <dbReference type="ARBA" id="ARBA00022618"/>
    </source>
</evidence>
<comment type="subcellular location">
    <subcellularLocation>
        <location evidence="1">Chromosome</location>
        <location evidence="1">Centromere</location>
    </subcellularLocation>
</comment>
<evidence type="ECO:0000256" key="2">
    <source>
        <dbReference type="ARBA" id="ARBA00005498"/>
    </source>
</evidence>
<feature type="domain" description="Kinetochore protein Nuf2 N-terminal" evidence="11">
    <location>
        <begin position="116"/>
        <end position="260"/>
    </location>
</feature>
<comment type="caution">
    <text evidence="12">The sequence shown here is derived from an EMBL/GenBank/DDBJ whole genome shotgun (WGS) entry which is preliminary data.</text>
</comment>
<dbReference type="InterPro" id="IPR005549">
    <property type="entry name" value="Kinetochore_Nuf2_N"/>
</dbReference>
<feature type="coiled-coil region" evidence="9">
    <location>
        <begin position="439"/>
        <end position="540"/>
    </location>
</feature>
<dbReference type="AlphaFoldDB" id="A0A2C6LF67"/>
<reference evidence="12 13" key="1">
    <citation type="journal article" date="2017" name="Int. J. Parasitol.">
        <title>The genome of the protozoan parasite Cystoisospora suis and a reverse vaccinology approach to identify vaccine candidates.</title>
        <authorList>
            <person name="Palmieri N."/>
            <person name="Shrestha A."/>
            <person name="Ruttkowski B."/>
            <person name="Beck T."/>
            <person name="Vogl C."/>
            <person name="Tomley F."/>
            <person name="Blake D.P."/>
            <person name="Joachim A."/>
        </authorList>
    </citation>
    <scope>NUCLEOTIDE SEQUENCE [LARGE SCALE GENOMIC DNA]</scope>
    <source>
        <strain evidence="12 13">Wien I</strain>
    </source>
</reference>
<keyword evidence="6 9" id="KW-0175">Coiled coil</keyword>
<evidence type="ECO:0000256" key="3">
    <source>
        <dbReference type="ARBA" id="ARBA00022454"/>
    </source>
</evidence>
<dbReference type="GO" id="GO:0051959">
    <property type="term" value="F:dynein light intermediate chain binding"/>
    <property type="evidence" value="ECO:0007669"/>
    <property type="project" value="TreeGrafter"/>
</dbReference>